<organism evidence="2 3">
    <name type="scientific">Fusarium pseudocircinatum</name>
    <dbReference type="NCBI Taxonomy" id="56676"/>
    <lineage>
        <taxon>Eukaryota</taxon>
        <taxon>Fungi</taxon>
        <taxon>Dikarya</taxon>
        <taxon>Ascomycota</taxon>
        <taxon>Pezizomycotina</taxon>
        <taxon>Sordariomycetes</taxon>
        <taxon>Hypocreomycetidae</taxon>
        <taxon>Hypocreales</taxon>
        <taxon>Nectriaceae</taxon>
        <taxon>Fusarium</taxon>
        <taxon>Fusarium fujikuroi species complex</taxon>
    </lineage>
</organism>
<comment type="caution">
    <text evidence="2">The sequence shown here is derived from an EMBL/GenBank/DDBJ whole genome shotgun (WGS) entry which is preliminary data.</text>
</comment>
<protein>
    <submittedName>
        <fullName evidence="2">Uncharacterized protein</fullName>
    </submittedName>
</protein>
<keyword evidence="1" id="KW-0812">Transmembrane</keyword>
<dbReference type="AlphaFoldDB" id="A0A8H5KMJ0"/>
<keyword evidence="3" id="KW-1185">Reference proteome</keyword>
<dbReference type="OrthoDB" id="4817850at2759"/>
<evidence type="ECO:0000313" key="2">
    <source>
        <dbReference type="EMBL" id="KAF5575998.1"/>
    </source>
</evidence>
<reference evidence="2 3" key="1">
    <citation type="submission" date="2020-05" db="EMBL/GenBank/DDBJ databases">
        <title>Identification and distribution of gene clusters putatively required for synthesis of sphingolipid metabolism inhibitors in phylogenetically diverse species of the filamentous fungus Fusarium.</title>
        <authorList>
            <person name="Kim H.-S."/>
            <person name="Busman M."/>
            <person name="Brown D.W."/>
            <person name="Divon H."/>
            <person name="Uhlig S."/>
            <person name="Proctor R.H."/>
        </authorList>
    </citation>
    <scope>NUCLEOTIDE SEQUENCE [LARGE SCALE GENOMIC DNA]</scope>
    <source>
        <strain evidence="2 3">NRRL 36939</strain>
    </source>
</reference>
<evidence type="ECO:0000256" key="1">
    <source>
        <dbReference type="SAM" id="Phobius"/>
    </source>
</evidence>
<gene>
    <name evidence="2" type="ORF">FPCIR_12843</name>
</gene>
<keyword evidence="1" id="KW-1133">Transmembrane helix</keyword>
<dbReference type="EMBL" id="JAAOAS010000445">
    <property type="protein sequence ID" value="KAF5575998.1"/>
    <property type="molecule type" value="Genomic_DNA"/>
</dbReference>
<dbReference type="Proteomes" id="UP000546213">
    <property type="component" value="Unassembled WGS sequence"/>
</dbReference>
<evidence type="ECO:0000313" key="3">
    <source>
        <dbReference type="Proteomes" id="UP000546213"/>
    </source>
</evidence>
<keyword evidence="1" id="KW-0472">Membrane</keyword>
<feature type="transmembrane region" description="Helical" evidence="1">
    <location>
        <begin position="12"/>
        <end position="32"/>
    </location>
</feature>
<accession>A0A8H5KMJ0</accession>
<sequence>MVSLPQKLQPQLRLLRGFWITGYFIIAVAQAGPTASGQSLAKRDGFPVCDDTYRTYEGLYTDCSGTYVTSDRTTHPYKFPKVRKCWFDYFVLETSKEYTPWQKASGNIYCTGTQVYTATKLVGNEVCQDRPESVSVSVGAEIEGFSLGLDFTTTDTESKCVQAQDFTACTWDDGACHTVWTQQEVMRQKGYRRQRCNWGNGDETQCMDDWEQTTPSDFISYGCGSKCTDTNDCANTDGKPCSK</sequence>
<proteinExistence type="predicted"/>
<name>A0A8H5KMJ0_9HYPO</name>